<evidence type="ECO:0000256" key="1">
    <source>
        <dbReference type="SAM" id="MobiDB-lite"/>
    </source>
</evidence>
<accession>A0A5B7DWX0</accession>
<sequence length="91" mass="10520">MSWDLQTQLMSERLMKHRMWHQYRSSGGKGVHEYPAPGDTSGIAWNVPSEHRGNGNNKQQHYNAPQNKDFDRNHLKGGVELQGDNRYILTD</sequence>
<evidence type="ECO:0000313" key="2">
    <source>
        <dbReference type="EMBL" id="MPC25496.1"/>
    </source>
</evidence>
<protein>
    <submittedName>
        <fullName evidence="2">Uncharacterized protein</fullName>
    </submittedName>
</protein>
<proteinExistence type="predicted"/>
<dbReference type="Proteomes" id="UP000324222">
    <property type="component" value="Unassembled WGS sequence"/>
</dbReference>
<reference evidence="2 3" key="1">
    <citation type="submission" date="2019-05" db="EMBL/GenBank/DDBJ databases">
        <title>Another draft genome of Portunus trituberculatus and its Hox gene families provides insights of decapod evolution.</title>
        <authorList>
            <person name="Jeong J.-H."/>
            <person name="Song I."/>
            <person name="Kim S."/>
            <person name="Choi T."/>
            <person name="Kim D."/>
            <person name="Ryu S."/>
            <person name="Kim W."/>
        </authorList>
    </citation>
    <scope>NUCLEOTIDE SEQUENCE [LARGE SCALE GENOMIC DNA]</scope>
    <source>
        <tissue evidence="2">Muscle</tissue>
    </source>
</reference>
<dbReference type="AlphaFoldDB" id="A0A5B7DWX0"/>
<name>A0A5B7DWX0_PORTR</name>
<feature type="region of interest" description="Disordered" evidence="1">
    <location>
        <begin position="25"/>
        <end position="77"/>
    </location>
</feature>
<gene>
    <name evidence="2" type="ORF">E2C01_018613</name>
</gene>
<keyword evidence="3" id="KW-1185">Reference proteome</keyword>
<comment type="caution">
    <text evidence="2">The sequence shown here is derived from an EMBL/GenBank/DDBJ whole genome shotgun (WGS) entry which is preliminary data.</text>
</comment>
<dbReference type="EMBL" id="VSRR010001471">
    <property type="protein sequence ID" value="MPC25496.1"/>
    <property type="molecule type" value="Genomic_DNA"/>
</dbReference>
<feature type="compositionally biased region" description="Polar residues" evidence="1">
    <location>
        <begin position="54"/>
        <end position="66"/>
    </location>
</feature>
<evidence type="ECO:0000313" key="3">
    <source>
        <dbReference type="Proteomes" id="UP000324222"/>
    </source>
</evidence>
<organism evidence="2 3">
    <name type="scientific">Portunus trituberculatus</name>
    <name type="common">Swimming crab</name>
    <name type="synonym">Neptunus trituberculatus</name>
    <dbReference type="NCBI Taxonomy" id="210409"/>
    <lineage>
        <taxon>Eukaryota</taxon>
        <taxon>Metazoa</taxon>
        <taxon>Ecdysozoa</taxon>
        <taxon>Arthropoda</taxon>
        <taxon>Crustacea</taxon>
        <taxon>Multicrustacea</taxon>
        <taxon>Malacostraca</taxon>
        <taxon>Eumalacostraca</taxon>
        <taxon>Eucarida</taxon>
        <taxon>Decapoda</taxon>
        <taxon>Pleocyemata</taxon>
        <taxon>Brachyura</taxon>
        <taxon>Eubrachyura</taxon>
        <taxon>Portunoidea</taxon>
        <taxon>Portunidae</taxon>
        <taxon>Portuninae</taxon>
        <taxon>Portunus</taxon>
    </lineage>
</organism>